<dbReference type="EMBL" id="CP073100">
    <property type="protein sequence ID" value="QUE52303.1"/>
    <property type="molecule type" value="Genomic_DNA"/>
</dbReference>
<proteinExistence type="predicted"/>
<keyword evidence="2" id="KW-1185">Reference proteome</keyword>
<protein>
    <submittedName>
        <fullName evidence="1">Uncharacterized protein</fullName>
    </submittedName>
</protein>
<reference evidence="1" key="1">
    <citation type="submission" date="2021-04" db="EMBL/GenBank/DDBJ databases">
        <title>Luteolibacter sp. 32A isolated from the skin of an Anderson's salamander (Ambystoma andersonii).</title>
        <authorList>
            <person name="Spergser J."/>
            <person name="Busse H.-J."/>
        </authorList>
    </citation>
    <scope>NUCLEOTIDE SEQUENCE</scope>
    <source>
        <strain evidence="1">32A</strain>
    </source>
</reference>
<accession>A0A975J1H4</accession>
<dbReference type="KEGG" id="lamb:KBB96_05275"/>
<dbReference type="RefSeq" id="WP_211633139.1">
    <property type="nucleotide sequence ID" value="NZ_CP073100.1"/>
</dbReference>
<organism evidence="1 2">
    <name type="scientific">Luteolibacter ambystomatis</name>
    <dbReference type="NCBI Taxonomy" id="2824561"/>
    <lineage>
        <taxon>Bacteria</taxon>
        <taxon>Pseudomonadati</taxon>
        <taxon>Verrucomicrobiota</taxon>
        <taxon>Verrucomicrobiia</taxon>
        <taxon>Verrucomicrobiales</taxon>
        <taxon>Verrucomicrobiaceae</taxon>
        <taxon>Luteolibacter</taxon>
    </lineage>
</organism>
<gene>
    <name evidence="1" type="ORF">KBB96_05275</name>
</gene>
<dbReference type="AlphaFoldDB" id="A0A975J1H4"/>
<evidence type="ECO:0000313" key="1">
    <source>
        <dbReference type="EMBL" id="QUE52303.1"/>
    </source>
</evidence>
<sequence length="129" mass="14440">MKLEFESGAVIEVQETYDLEMIKVHLGGDSSFVIMASGDDDYIQAAADKGGFFVEKRVSNPVRHFAAYLIDKQPSPSPKPKWYQFSARMARSDAELFTCDQVVALFRAYLEDAEPGFPVGWHDKSADLV</sequence>
<dbReference type="Proteomes" id="UP000676169">
    <property type="component" value="Chromosome"/>
</dbReference>
<name>A0A975J1H4_9BACT</name>
<evidence type="ECO:0000313" key="2">
    <source>
        <dbReference type="Proteomes" id="UP000676169"/>
    </source>
</evidence>